<dbReference type="EMBL" id="JAHRHJ020000008">
    <property type="protein sequence ID" value="KAH9304255.1"/>
    <property type="molecule type" value="Genomic_DNA"/>
</dbReference>
<feature type="compositionally biased region" description="Polar residues" evidence="1">
    <location>
        <begin position="42"/>
        <end position="58"/>
    </location>
</feature>
<feature type="region of interest" description="Disordered" evidence="1">
    <location>
        <begin position="81"/>
        <end position="102"/>
    </location>
</feature>
<feature type="non-terminal residue" evidence="2">
    <location>
        <position position="102"/>
    </location>
</feature>
<organism evidence="2 3">
    <name type="scientific">Taxus chinensis</name>
    <name type="common">Chinese yew</name>
    <name type="synonym">Taxus wallichiana var. chinensis</name>
    <dbReference type="NCBI Taxonomy" id="29808"/>
    <lineage>
        <taxon>Eukaryota</taxon>
        <taxon>Viridiplantae</taxon>
        <taxon>Streptophyta</taxon>
        <taxon>Embryophyta</taxon>
        <taxon>Tracheophyta</taxon>
        <taxon>Spermatophyta</taxon>
        <taxon>Pinopsida</taxon>
        <taxon>Pinidae</taxon>
        <taxon>Conifers II</taxon>
        <taxon>Cupressales</taxon>
        <taxon>Taxaceae</taxon>
        <taxon>Taxus</taxon>
    </lineage>
</organism>
<evidence type="ECO:0000313" key="2">
    <source>
        <dbReference type="EMBL" id="KAH9304255.1"/>
    </source>
</evidence>
<gene>
    <name evidence="2" type="ORF">KI387_008659</name>
</gene>
<feature type="compositionally biased region" description="Basic and acidic residues" evidence="1">
    <location>
        <begin position="93"/>
        <end position="102"/>
    </location>
</feature>
<comment type="caution">
    <text evidence="2">The sequence shown here is derived from an EMBL/GenBank/DDBJ whole genome shotgun (WGS) entry which is preliminary data.</text>
</comment>
<evidence type="ECO:0000256" key="1">
    <source>
        <dbReference type="SAM" id="MobiDB-lite"/>
    </source>
</evidence>
<feature type="region of interest" description="Disordered" evidence="1">
    <location>
        <begin position="42"/>
        <end position="63"/>
    </location>
</feature>
<name>A0AA38FIS8_TAXCH</name>
<sequence>KCSWVPTEERNTLILKSWDVTARAIAVYTVLSAPLLQRNQSNQMNEASSCGKNQPQTKRMTRRATMSIVERLIQEEAINADHRMNEYSDDNVAIEKRNSEGE</sequence>
<protein>
    <submittedName>
        <fullName evidence="2">Uncharacterized protein</fullName>
    </submittedName>
</protein>
<reference evidence="2 3" key="1">
    <citation type="journal article" date="2021" name="Nat. Plants">
        <title>The Taxus genome provides insights into paclitaxel biosynthesis.</title>
        <authorList>
            <person name="Xiong X."/>
            <person name="Gou J."/>
            <person name="Liao Q."/>
            <person name="Li Y."/>
            <person name="Zhou Q."/>
            <person name="Bi G."/>
            <person name="Li C."/>
            <person name="Du R."/>
            <person name="Wang X."/>
            <person name="Sun T."/>
            <person name="Guo L."/>
            <person name="Liang H."/>
            <person name="Lu P."/>
            <person name="Wu Y."/>
            <person name="Zhang Z."/>
            <person name="Ro D.K."/>
            <person name="Shang Y."/>
            <person name="Huang S."/>
            <person name="Yan J."/>
        </authorList>
    </citation>
    <scope>NUCLEOTIDE SEQUENCE [LARGE SCALE GENOMIC DNA]</scope>
    <source>
        <strain evidence="2">Ta-2019</strain>
    </source>
</reference>
<accession>A0AA38FIS8</accession>
<evidence type="ECO:0000313" key="3">
    <source>
        <dbReference type="Proteomes" id="UP000824469"/>
    </source>
</evidence>
<dbReference type="AlphaFoldDB" id="A0AA38FIS8"/>
<keyword evidence="3" id="KW-1185">Reference proteome</keyword>
<feature type="non-terminal residue" evidence="2">
    <location>
        <position position="1"/>
    </location>
</feature>
<dbReference type="Proteomes" id="UP000824469">
    <property type="component" value="Unassembled WGS sequence"/>
</dbReference>
<proteinExistence type="predicted"/>